<keyword evidence="5" id="KW-1185">Reference proteome</keyword>
<feature type="compositionally biased region" description="Low complexity" evidence="1">
    <location>
        <begin position="2487"/>
        <end position="2501"/>
    </location>
</feature>
<name>R0F3F8_9BRAS</name>
<dbReference type="eggNOG" id="ENOG502QQIR">
    <property type="taxonomic scope" value="Eukaryota"/>
</dbReference>
<feature type="region of interest" description="Disordered" evidence="1">
    <location>
        <begin position="2487"/>
        <end position="2534"/>
    </location>
</feature>
<sequence length="2739" mass="306667">MQGNRDGSWSLNPSTNSGSGRGNGNTNTVPIGGGYLPQPNPVFPNFNQQPIGYSLPQFPANFYRPNFPDLSSFSLGNPNFQPQQSLNFHHHQQIPHQFGGNANVFLQNHSQNSFSFPPQSLPSNDISSSQNQGAFENSSFKRRRQEEVLEGTDVVAPKSNFAIGESANSFSVSLGADEGGVSRVFHGGNNVSSEKSFAKPKRKVEVFRIDKAVNKTRKSVVAAGESVSSTRVSRAVLEELQADSWRSLGVQMQDVPSLRQLMAIEGKVNAFIHCFVGARRIVTLHDLEVAICRNEFVDSFDDLELGPLLQHPLVLLYFPSISSSTGPVQITSEEIISFLDSYLHTYMTEDVKLDEFLNFVASKKSVTSKEKLGVRIQSLRMYVSFILDAKRQEGETLKFLLTELHQKYHIPSSKKQRQDKPLTVSERADSFALHHKDYCGKHTRFDSSSSDDNDNVYEVKNLNSSDNINSCPYPSVAEEMKRLGGSNKKRKGEKRNHEKSDSSKLLGRAPSKLQGHEKQEIPKLADDSDGKKVFSVDEANFTLSEGDLRLFISTWKDSCKELSISTLVEKMLSFYNSGGSDGRAQIKRAKAMSSFPFVGLLNVAVSSLQRGVWDSIYDNLQMTSLSDATNTGSGNQVGEINPSDIIELNKTQHVMPPKHSNTVEEIIKRLSLYFEHDLSGEKHIGIFRKLQTCEVLLVEQFQVKDFESLGWGGFFSFLENHMLLLPTQLQRFLSRESREEFPLEVHMNENLLTLLLSQASEFSGGNVISRQTVARLLAEQFPSVNFNVVGRDSEENFSEIIGKKNSYSKCVLFSATLLGAENSKTSQQLEESLTVGNDTEARSSTVNAVASKEVLDVLLTVPLLSDLNSWCHWDLRYAPQFGPLISCLNEINSKDLLCLVTRDGKIIRTDPSATADSFLEAALQGSAYHTAAQFLSLISLNGLTHLPFSLLKCYAKRAFEVFFYNHLGEMELNDRNSVAHMHVPLKLSTSLDKMIVGEQKTIVAKSDYAASKFLLDCLGYLPGEFRSLIVDVLLSGLRSVVKDAPTRVLSACEHTEQRIMLHDAGLLLGIVEWISDYHKFSSSFLPNSPIVENASSNLDTGTGLVQKELDDLIQTEQRCMIVSEKSCEYKNEPHESCHTLGDAETLCDSVGDANTQTAPEFHDNPASVIDSIRQDEFGLDSTSSGTEMNMLQKQHARLGRALQCLSQELYSQDSHFILELVQNADDNKYPEDVEPTLTFILQKTGIVVLNNECGFMPENIRALCDVGRSTKKGSGGYIGKKGIGFKSVFRVSDAPEIHSNGFHFKFDISEGQIGYILPTVVPPHDINSLISMLSGRALHLKDAGWNTCITLPFRAIDSERTTVNHIEPMFSDLHPSLLLFLHRLQCIVYRNMLDDSLLVMRKEVVSKNITKVSCGENSMTWFVASEKLNAARLRDGVQTTEISIGFTLEMMEDGTYRSCMIQEPVFAFLPLRTYGLKFILQGDFILTSSREDVDEDSPWNQWLLSEFPALFVTALRSFCSLPSFTQNLGKAVSSYMQLVPLVGEVHGFFSSLPRSIISKLRTTNCLLLEGDGEEWVPPCKVLRKWNEKIRVLLKDGLLQEHLALGFLNKDIVLSDSLSRSLGIEDYGPKTLVQILSSLSQKIGCLQSMGFAWLSSILTELYILFRSSGHSDVELGIDKTLIDDLHKIPFIPLSNGKFTSLDEGAVWLHHDTTGLDLGDAFEAFPMLYGNLRTIDHSLLLASSVDEKSSVDGLINILCAIGVQKLSAHEIIKVHILPAFESRSRGTDEGLMVDYLCFVMTHLRSGCHICHNEGKYIISKLRSKALILSNYGLKQLGEGSIHFGEEFGNQVNMKKLTKNLDILWHVVDGTYLKHPASKLYACGLKEWRDFFQEIGIADFVQVVQVEKSIAEFYSASRCEKYDINLISPELVVKDWESQELVDLLSLLHKSNGRKGCKYLLEVLDRLWDDCYYDKATVNYNLGTHGVIRSSESSFMRAICDSQWIGSSIDSKMHLAKDLYHDCDDVKSILGLNAPYAVPKVTSVKLLRDIGFKTKVCLDDALEILETWVHCGDSFKSSISQITRFYKYLWKEMADSKEKITGKLHTVPCVFVPHEIGSRQNDLISGIFLSLGDVYWNDSAGVLNEIKEISSQISSVVESLRRKTLCNIYPGLHDFFVNGCGVPETPSFQEYLKILGQFAHYVSPSCAAKAVFKIFLKWSDDLKSGKSSEDVVHFKERLSELEYTVLPTENDKWVSLHSSFGLVCWCDDEKLKKRFKKKDNIEFINFGENEDEEQEVLQTKVSGLMHSLGIPSISEVVKREAKYEGLQDNTVTVSLVNWALPYAQRYIFTLHHEKYTQTKKTVHSQLKRLQVFVADKLCYRNVIPQYGISSKKEFKCSSLLHDKALYTTPCLDSHSLFMELSRLFFNGVPDLHLANFLHLIKTMAESGLDGEQMETFILNSQKVDQIPDDEKIWSLKSALKAKKKAGISLSWLPSSSKPGHGSSKAQVDDSKQKVASGQHSSGGEDVTDAPDKKIPIEMSDTNLVSGYDSYAGTSARTSEPNPLYPMQMISGSTSGNQAAIHFNPNLPHEWNNSFSANFSDRDQLHTGTPWAAQAQQTGRKGEEIAYRYFVAKYGNEALVRWVNDQSETGLPYDLLIENRGGKKEYVEVKATVSTRKDYFNLTVREWQFANEKGDSYIIAHVLLGNSNAILTQHRNPVKLCQEGHLRLLVLMPNQRNEVNVSF</sequence>
<dbReference type="SUPFAM" id="SSF55874">
    <property type="entry name" value="ATPase domain of HSP90 chaperone/DNA topoisomerase II/histidine kinase"/>
    <property type="match status" value="1"/>
</dbReference>
<dbReference type="InterPro" id="IPR036890">
    <property type="entry name" value="HATPase_C_sf"/>
</dbReference>
<dbReference type="GO" id="GO:0010305">
    <property type="term" value="P:leaf vascular tissue pattern formation"/>
    <property type="evidence" value="ECO:0007669"/>
    <property type="project" value="TreeGrafter"/>
</dbReference>
<gene>
    <name evidence="4" type="ORF">CARUB_v10003960mg</name>
</gene>
<dbReference type="GO" id="GO:0005634">
    <property type="term" value="C:nucleus"/>
    <property type="evidence" value="ECO:0007669"/>
    <property type="project" value="TreeGrafter"/>
</dbReference>
<feature type="compositionally biased region" description="Basic and acidic residues" evidence="1">
    <location>
        <begin position="514"/>
        <end position="527"/>
    </location>
</feature>
<feature type="region of interest" description="Disordered" evidence="1">
    <location>
        <begin position="111"/>
        <end position="143"/>
    </location>
</feature>
<feature type="compositionally biased region" description="Polar residues" evidence="1">
    <location>
        <begin position="1"/>
        <end position="13"/>
    </location>
</feature>
<feature type="domain" description="Protein NO VEIN C-terminal" evidence="2">
    <location>
        <begin position="2618"/>
        <end position="2704"/>
    </location>
</feature>
<evidence type="ECO:0000313" key="4">
    <source>
        <dbReference type="EMBL" id="EOA15881.1"/>
    </source>
</evidence>
<dbReference type="KEGG" id="crb:17880625"/>
<dbReference type="OrthoDB" id="1262810at2759"/>
<feature type="domain" description="Sacsin/Nov" evidence="3">
    <location>
        <begin position="1210"/>
        <end position="1301"/>
    </location>
</feature>
<dbReference type="Pfam" id="PF25794">
    <property type="entry name" value="SACS"/>
    <property type="match status" value="1"/>
</dbReference>
<dbReference type="InterPro" id="IPR058210">
    <property type="entry name" value="SACS/Nov_dom"/>
</dbReference>
<reference evidence="5" key="1">
    <citation type="journal article" date="2013" name="Nat. Genet.">
        <title>The Capsella rubella genome and the genomic consequences of rapid mating system evolution.</title>
        <authorList>
            <person name="Slotte T."/>
            <person name="Hazzouri K.M."/>
            <person name="Agren J.A."/>
            <person name="Koenig D."/>
            <person name="Maumus F."/>
            <person name="Guo Y.L."/>
            <person name="Steige K."/>
            <person name="Platts A.E."/>
            <person name="Escobar J.S."/>
            <person name="Newman L.K."/>
            <person name="Wang W."/>
            <person name="Mandakova T."/>
            <person name="Vello E."/>
            <person name="Smith L.M."/>
            <person name="Henz S.R."/>
            <person name="Steffen J."/>
            <person name="Takuno S."/>
            <person name="Brandvain Y."/>
            <person name="Coop G."/>
            <person name="Andolfatto P."/>
            <person name="Hu T.T."/>
            <person name="Blanchette M."/>
            <person name="Clark R.M."/>
            <person name="Quesneville H."/>
            <person name="Nordborg M."/>
            <person name="Gaut B.S."/>
            <person name="Lysak M.A."/>
            <person name="Jenkins J."/>
            <person name="Grimwood J."/>
            <person name="Chapman J."/>
            <person name="Prochnik S."/>
            <person name="Shu S."/>
            <person name="Rokhsar D."/>
            <person name="Schmutz J."/>
            <person name="Weigel D."/>
            <person name="Wright S.I."/>
        </authorList>
    </citation>
    <scope>NUCLEOTIDE SEQUENCE [LARGE SCALE GENOMIC DNA]</scope>
    <source>
        <strain evidence="5">cv. Monte Gargano</strain>
    </source>
</reference>
<dbReference type="NCBIfam" id="NF047352">
    <property type="entry name" value="P_loop_sacsin"/>
    <property type="match status" value="1"/>
</dbReference>
<evidence type="ECO:0000256" key="1">
    <source>
        <dbReference type="SAM" id="MobiDB-lite"/>
    </source>
</evidence>
<dbReference type="Gene3D" id="3.30.565.10">
    <property type="entry name" value="Histidine kinase-like ATPase, C-terminal domain"/>
    <property type="match status" value="1"/>
</dbReference>
<dbReference type="InterPro" id="IPR052957">
    <property type="entry name" value="Auxin_embryo_med"/>
</dbReference>
<dbReference type="EMBL" id="KB870811">
    <property type="protein sequence ID" value="EOA15881.1"/>
    <property type="molecule type" value="Genomic_DNA"/>
</dbReference>
<feature type="region of interest" description="Disordered" evidence="1">
    <location>
        <begin position="1"/>
        <end position="34"/>
    </location>
</feature>
<proteinExistence type="predicted"/>
<feature type="region of interest" description="Disordered" evidence="1">
    <location>
        <begin position="442"/>
        <end position="461"/>
    </location>
</feature>
<protein>
    <submittedName>
        <fullName evidence="4">Uncharacterized protein</fullName>
    </submittedName>
</protein>
<accession>R0F3F8</accession>
<organism evidence="4 5">
    <name type="scientific">Capsella rubella</name>
    <dbReference type="NCBI Taxonomy" id="81985"/>
    <lineage>
        <taxon>Eukaryota</taxon>
        <taxon>Viridiplantae</taxon>
        <taxon>Streptophyta</taxon>
        <taxon>Embryophyta</taxon>
        <taxon>Tracheophyta</taxon>
        <taxon>Spermatophyta</taxon>
        <taxon>Magnoliopsida</taxon>
        <taxon>eudicotyledons</taxon>
        <taxon>Gunneridae</taxon>
        <taxon>Pentapetalae</taxon>
        <taxon>rosids</taxon>
        <taxon>malvids</taxon>
        <taxon>Brassicales</taxon>
        <taxon>Brassicaceae</taxon>
        <taxon>Camelineae</taxon>
        <taxon>Capsella</taxon>
    </lineage>
</organism>
<dbReference type="GO" id="GO:0009793">
    <property type="term" value="P:embryo development ending in seed dormancy"/>
    <property type="evidence" value="ECO:0007669"/>
    <property type="project" value="TreeGrafter"/>
</dbReference>
<dbReference type="PANTHER" id="PTHR32387">
    <property type="entry name" value="WU:FJ29H11"/>
    <property type="match status" value="1"/>
</dbReference>
<feature type="compositionally biased region" description="Low complexity" evidence="1">
    <location>
        <begin position="14"/>
        <end position="28"/>
    </location>
</feature>
<dbReference type="GO" id="GO:0048364">
    <property type="term" value="P:root development"/>
    <property type="evidence" value="ECO:0007669"/>
    <property type="project" value="TreeGrafter"/>
</dbReference>
<feature type="compositionally biased region" description="Polar residues" evidence="1">
    <location>
        <begin position="111"/>
        <end position="138"/>
    </location>
</feature>
<dbReference type="PANTHER" id="PTHR32387:SF0">
    <property type="entry name" value="PROTEIN NO VEIN"/>
    <property type="match status" value="1"/>
</dbReference>
<evidence type="ECO:0000313" key="5">
    <source>
        <dbReference type="Proteomes" id="UP000029121"/>
    </source>
</evidence>
<dbReference type="Proteomes" id="UP000029121">
    <property type="component" value="Unassembled WGS sequence"/>
</dbReference>
<evidence type="ECO:0000259" key="2">
    <source>
        <dbReference type="Pfam" id="PF13020"/>
    </source>
</evidence>
<feature type="region of interest" description="Disordered" evidence="1">
    <location>
        <begin position="484"/>
        <end position="527"/>
    </location>
</feature>
<dbReference type="Pfam" id="PF13020">
    <property type="entry name" value="NOV_C"/>
    <property type="match status" value="1"/>
</dbReference>
<evidence type="ECO:0000259" key="3">
    <source>
        <dbReference type="Pfam" id="PF25794"/>
    </source>
</evidence>
<dbReference type="InterPro" id="IPR024975">
    <property type="entry name" value="NOV_C"/>
</dbReference>